<dbReference type="CDD" id="cd05254">
    <property type="entry name" value="dTDP_HR_like_SDR_e"/>
    <property type="match status" value="1"/>
</dbReference>
<dbReference type="EC" id="1.1.1.133" evidence="3 6"/>
<dbReference type="NCBIfam" id="NF007440">
    <property type="entry name" value="PRK09987.1"/>
    <property type="match status" value="1"/>
</dbReference>
<evidence type="ECO:0000256" key="2">
    <source>
        <dbReference type="ARBA" id="ARBA00010944"/>
    </source>
</evidence>
<evidence type="ECO:0000313" key="9">
    <source>
        <dbReference type="Proteomes" id="UP000019146"/>
    </source>
</evidence>
<comment type="pathway">
    <text evidence="1 6">Carbohydrate biosynthesis; dTDP-L-rhamnose biosynthesis.</text>
</comment>
<evidence type="ECO:0000259" key="7">
    <source>
        <dbReference type="Pfam" id="PF04321"/>
    </source>
</evidence>
<keyword evidence="6" id="KW-0521">NADP</keyword>
<evidence type="ECO:0000256" key="1">
    <source>
        <dbReference type="ARBA" id="ARBA00004781"/>
    </source>
</evidence>
<dbReference type="InterPro" id="IPR005913">
    <property type="entry name" value="dTDP_dehydrorham_reduct"/>
</dbReference>
<dbReference type="FunFam" id="3.40.50.720:FF:000159">
    <property type="entry name" value="dTDP-4-dehydrorhamnose reductase"/>
    <property type="match status" value="1"/>
</dbReference>
<dbReference type="InterPro" id="IPR029903">
    <property type="entry name" value="RmlD-like-bd"/>
</dbReference>
<evidence type="ECO:0000256" key="6">
    <source>
        <dbReference type="RuleBase" id="RU364082"/>
    </source>
</evidence>
<comment type="cofactor">
    <cofactor evidence="6">
        <name>Mg(2+)</name>
        <dbReference type="ChEBI" id="CHEBI:18420"/>
    </cofactor>
    <text evidence="6">Binds 1 Mg(2+) ion per monomer.</text>
</comment>
<dbReference type="Gene3D" id="3.40.50.720">
    <property type="entry name" value="NAD(P)-binding Rossmann-like Domain"/>
    <property type="match status" value="1"/>
</dbReference>
<feature type="domain" description="RmlD-like substrate binding" evidence="7">
    <location>
        <begin position="1"/>
        <end position="294"/>
    </location>
</feature>
<comment type="function">
    <text evidence="6">Catalyzes the reduction of dTDP-6-deoxy-L-lyxo-4-hexulose to yield dTDP-L-rhamnose.</text>
</comment>
<reference evidence="8 9" key="1">
    <citation type="journal article" date="2014" name="Genome Announc.">
        <title>Draft Genome Sequence of the Haloacid-Degrading Burkholderia caribensis Strain MBA4.</title>
        <authorList>
            <person name="Pan Y."/>
            <person name="Kong K.F."/>
            <person name="Tsang J.S."/>
        </authorList>
    </citation>
    <scope>NUCLEOTIDE SEQUENCE [LARGE SCALE GENOMIC DNA]</scope>
    <source>
        <strain evidence="8 9">MBA4</strain>
    </source>
</reference>
<dbReference type="EMBL" id="CP012746">
    <property type="protein sequence ID" value="ALL64337.1"/>
    <property type="molecule type" value="Genomic_DNA"/>
</dbReference>
<comment type="similarity">
    <text evidence="2 6">Belongs to the dTDP-4-dehydrorhamnose reductase family.</text>
</comment>
<evidence type="ECO:0000256" key="3">
    <source>
        <dbReference type="ARBA" id="ARBA00012929"/>
    </source>
</evidence>
<accession>A0A0P0R8H6</accession>
<dbReference type="SUPFAM" id="SSF51735">
    <property type="entry name" value="NAD(P)-binding Rossmann-fold domains"/>
    <property type="match status" value="1"/>
</dbReference>
<dbReference type="Gene3D" id="3.90.25.10">
    <property type="entry name" value="UDP-galactose 4-epimerase, domain 1"/>
    <property type="match status" value="1"/>
</dbReference>
<dbReference type="InterPro" id="IPR036291">
    <property type="entry name" value="NAD(P)-bd_dom_sf"/>
</dbReference>
<dbReference type="PANTHER" id="PTHR10491">
    <property type="entry name" value="DTDP-4-DEHYDRORHAMNOSE REDUCTASE"/>
    <property type="match status" value="1"/>
</dbReference>
<evidence type="ECO:0000256" key="5">
    <source>
        <dbReference type="ARBA" id="ARBA00048200"/>
    </source>
</evidence>
<dbReference type="NCBIfam" id="TIGR01214">
    <property type="entry name" value="rmlD"/>
    <property type="match status" value="1"/>
</dbReference>
<dbReference type="Proteomes" id="UP000019146">
    <property type="component" value="Chromosome 1"/>
</dbReference>
<dbReference type="UniPathway" id="UPA00124"/>
<keyword evidence="6 8" id="KW-0560">Oxidoreductase</keyword>
<proteinExistence type="inferred from homology"/>
<evidence type="ECO:0000256" key="4">
    <source>
        <dbReference type="ARBA" id="ARBA00017099"/>
    </source>
</evidence>
<dbReference type="GO" id="GO:0005829">
    <property type="term" value="C:cytosol"/>
    <property type="evidence" value="ECO:0007669"/>
    <property type="project" value="TreeGrafter"/>
</dbReference>
<evidence type="ECO:0000313" key="8">
    <source>
        <dbReference type="EMBL" id="ALL64337.1"/>
    </source>
</evidence>
<gene>
    <name evidence="8" type="ORF">K788_0007823</name>
</gene>
<comment type="catalytic activity">
    <reaction evidence="5 6">
        <text>dTDP-beta-L-rhamnose + NADP(+) = dTDP-4-dehydro-beta-L-rhamnose + NADPH + H(+)</text>
        <dbReference type="Rhea" id="RHEA:21796"/>
        <dbReference type="ChEBI" id="CHEBI:15378"/>
        <dbReference type="ChEBI" id="CHEBI:57510"/>
        <dbReference type="ChEBI" id="CHEBI:57783"/>
        <dbReference type="ChEBI" id="CHEBI:58349"/>
        <dbReference type="ChEBI" id="CHEBI:62830"/>
        <dbReference type="EC" id="1.1.1.133"/>
    </reaction>
</comment>
<dbReference type="KEGG" id="bcai:K788_0007823"/>
<dbReference type="GO" id="GO:0019305">
    <property type="term" value="P:dTDP-rhamnose biosynthetic process"/>
    <property type="evidence" value="ECO:0007669"/>
    <property type="project" value="UniProtKB-UniPathway"/>
</dbReference>
<dbReference type="RefSeq" id="WP_036003188.1">
    <property type="nucleotide sequence ID" value="NZ_CP012746.1"/>
</dbReference>
<sequence>MRILLTGRNGQVGWELRRALSPLGDVIACDRERADLSKPETLAQLVADVQPHVVVNAAAYTAVDNAETDEALAHRVNAESVGVLAEAARKHGALFLHYSTDYVFDGTAREPYREDAAVAPLNAYGRTKLAGEQAIAAAGGDWLTLRTTWVYATRGRNFLRTMLRLAAERETLRVVADQIGTPTPARMIADQTAHVVAQAQRERAAGSFRSGIYHMTAAGETSWHGFASAIIDTARASGKVPVQTTSVEPIPSDAYPTPARRPQYSVLDNGAFDRRFGLTRAGWQDGLALALDDLFSL</sequence>
<protein>
    <recommendedName>
        <fullName evidence="4 6">dTDP-4-dehydrorhamnose reductase</fullName>
        <ecNumber evidence="3 6">1.1.1.133</ecNumber>
    </recommendedName>
</protein>
<organism evidence="8 9">
    <name type="scientific">Paraburkholderia caribensis MBA4</name>
    <dbReference type="NCBI Taxonomy" id="1323664"/>
    <lineage>
        <taxon>Bacteria</taxon>
        <taxon>Pseudomonadati</taxon>
        <taxon>Pseudomonadota</taxon>
        <taxon>Betaproteobacteria</taxon>
        <taxon>Burkholderiales</taxon>
        <taxon>Burkholderiaceae</taxon>
        <taxon>Paraburkholderia</taxon>
    </lineage>
</organism>
<dbReference type="GeneID" id="69968520"/>
<dbReference type="PANTHER" id="PTHR10491:SF4">
    <property type="entry name" value="METHIONINE ADENOSYLTRANSFERASE 2 SUBUNIT BETA"/>
    <property type="match status" value="1"/>
</dbReference>
<dbReference type="AlphaFoldDB" id="A0A0P0R8H6"/>
<dbReference type="Pfam" id="PF04321">
    <property type="entry name" value="RmlD_sub_bind"/>
    <property type="match status" value="1"/>
</dbReference>
<name>A0A0P0R8H6_9BURK</name>
<dbReference type="GO" id="GO:0008831">
    <property type="term" value="F:dTDP-4-dehydrorhamnose reductase activity"/>
    <property type="evidence" value="ECO:0007669"/>
    <property type="project" value="UniProtKB-EC"/>
</dbReference>